<gene>
    <name evidence="10" type="ORF">CBOVIS_LOCUS8821</name>
</gene>
<dbReference type="PROSITE" id="PS51551">
    <property type="entry name" value="EPHRIN_RBD_2"/>
    <property type="match status" value="1"/>
</dbReference>
<evidence type="ECO:0000256" key="2">
    <source>
        <dbReference type="ARBA" id="ARBA00022729"/>
    </source>
</evidence>
<dbReference type="PANTHER" id="PTHR11304:SF29">
    <property type="entry name" value="EPHRIN"/>
    <property type="match status" value="1"/>
</dbReference>
<evidence type="ECO:0000256" key="3">
    <source>
        <dbReference type="ARBA" id="ARBA00023136"/>
    </source>
</evidence>
<keyword evidence="4" id="KW-1015">Disulfide bond</keyword>
<dbReference type="InterPro" id="IPR008972">
    <property type="entry name" value="Cupredoxin"/>
</dbReference>
<evidence type="ECO:0000313" key="11">
    <source>
        <dbReference type="Proteomes" id="UP000494206"/>
    </source>
</evidence>
<organism evidence="10 11">
    <name type="scientific">Caenorhabditis bovis</name>
    <dbReference type="NCBI Taxonomy" id="2654633"/>
    <lineage>
        <taxon>Eukaryota</taxon>
        <taxon>Metazoa</taxon>
        <taxon>Ecdysozoa</taxon>
        <taxon>Nematoda</taxon>
        <taxon>Chromadorea</taxon>
        <taxon>Rhabditida</taxon>
        <taxon>Rhabditina</taxon>
        <taxon>Rhabditomorpha</taxon>
        <taxon>Rhabditoidea</taxon>
        <taxon>Rhabditidae</taxon>
        <taxon>Peloderinae</taxon>
        <taxon>Caenorhabditis</taxon>
    </lineage>
</organism>
<keyword evidence="3 7" id="KW-0472">Membrane</keyword>
<keyword evidence="2 8" id="KW-0732">Signal</keyword>
<evidence type="ECO:0000313" key="10">
    <source>
        <dbReference type="EMBL" id="CAB3406800.1"/>
    </source>
</evidence>
<evidence type="ECO:0000256" key="6">
    <source>
        <dbReference type="PROSITE-ProRule" id="PRU00884"/>
    </source>
</evidence>
<comment type="similarity">
    <text evidence="6 7">Belongs to the ephrin family.</text>
</comment>
<dbReference type="Proteomes" id="UP000494206">
    <property type="component" value="Unassembled WGS sequence"/>
</dbReference>
<dbReference type="InterPro" id="IPR001799">
    <property type="entry name" value="Ephrin_RBD"/>
</dbReference>
<dbReference type="AlphaFoldDB" id="A0A8S1EZI9"/>
<sequence length="209" mass="23619">MRWWLHIVIAAAQLLASIDARKIPDIYWNSTNHIFEISNTEHVMSVRIGDRVTIRCPAKSANYEYSYIYMVSEEEYTHCYLQNPRLVAACDNETTPIAVNMVFRSFTPTPGGFEFEAGKNYYMISTSDGSLDGIDRKKDGLCATKKMKVKFEVLPSETSPKFAARTFSEDSTPIMYVIHNEDDGDDDASNAYCHLTSMIVALIAAQLML</sequence>
<evidence type="ECO:0000256" key="4">
    <source>
        <dbReference type="ARBA" id="ARBA00023157"/>
    </source>
</evidence>
<proteinExistence type="inferred from homology"/>
<reference evidence="10 11" key="1">
    <citation type="submission" date="2020-04" db="EMBL/GenBank/DDBJ databases">
        <authorList>
            <person name="Laetsch R D."/>
            <person name="Stevens L."/>
            <person name="Kumar S."/>
            <person name="Blaxter L. M."/>
        </authorList>
    </citation>
    <scope>NUCLEOTIDE SEQUENCE [LARGE SCALE GENOMIC DNA]</scope>
</reference>
<evidence type="ECO:0000256" key="5">
    <source>
        <dbReference type="ARBA" id="ARBA00023180"/>
    </source>
</evidence>
<feature type="signal peptide" evidence="8">
    <location>
        <begin position="1"/>
        <end position="20"/>
    </location>
</feature>
<dbReference type="GO" id="GO:0048013">
    <property type="term" value="P:ephrin receptor signaling pathway"/>
    <property type="evidence" value="ECO:0007669"/>
    <property type="project" value="TreeGrafter"/>
</dbReference>
<dbReference type="GO" id="GO:0046875">
    <property type="term" value="F:ephrin receptor binding"/>
    <property type="evidence" value="ECO:0007669"/>
    <property type="project" value="TreeGrafter"/>
</dbReference>
<keyword evidence="5" id="KW-0325">Glycoprotein</keyword>
<feature type="domain" description="Ephrin RBD" evidence="9">
    <location>
        <begin position="21"/>
        <end position="153"/>
    </location>
</feature>
<dbReference type="GO" id="GO:0005886">
    <property type="term" value="C:plasma membrane"/>
    <property type="evidence" value="ECO:0007669"/>
    <property type="project" value="TreeGrafter"/>
</dbReference>
<protein>
    <recommendedName>
        <fullName evidence="9">Ephrin RBD domain-containing protein</fullName>
    </recommendedName>
</protein>
<dbReference type="Pfam" id="PF00812">
    <property type="entry name" value="Ephrin"/>
    <property type="match status" value="1"/>
</dbReference>
<dbReference type="PANTHER" id="PTHR11304">
    <property type="entry name" value="EPHRIN"/>
    <property type="match status" value="1"/>
</dbReference>
<evidence type="ECO:0000259" key="9">
    <source>
        <dbReference type="PROSITE" id="PS51551"/>
    </source>
</evidence>
<comment type="caution">
    <text evidence="6">Lacks conserved residue(s) required for the propagation of feature annotation.</text>
</comment>
<evidence type="ECO:0000256" key="8">
    <source>
        <dbReference type="SAM" id="SignalP"/>
    </source>
</evidence>
<dbReference type="PRINTS" id="PR01347">
    <property type="entry name" value="EPHRIN"/>
</dbReference>
<dbReference type="EMBL" id="CADEPM010000005">
    <property type="protein sequence ID" value="CAB3406800.1"/>
    <property type="molecule type" value="Genomic_DNA"/>
</dbReference>
<comment type="caution">
    <text evidence="10">The sequence shown here is derived from an EMBL/GenBank/DDBJ whole genome shotgun (WGS) entry which is preliminary data.</text>
</comment>
<dbReference type="CDD" id="cd02675">
    <property type="entry name" value="Ephrin_ectodomain"/>
    <property type="match status" value="1"/>
</dbReference>
<dbReference type="InterPro" id="IPR031328">
    <property type="entry name" value="Ephrin"/>
</dbReference>
<evidence type="ECO:0000256" key="7">
    <source>
        <dbReference type="RuleBase" id="RU004375"/>
    </source>
</evidence>
<feature type="chain" id="PRO_5035936076" description="Ephrin RBD domain-containing protein" evidence="8">
    <location>
        <begin position="21"/>
        <end position="209"/>
    </location>
</feature>
<keyword evidence="11" id="KW-1185">Reference proteome</keyword>
<dbReference type="OrthoDB" id="6250301at2759"/>
<name>A0A8S1EZI9_9PELO</name>
<dbReference type="Gene3D" id="2.60.40.420">
    <property type="entry name" value="Cupredoxins - blue copper proteins"/>
    <property type="match status" value="1"/>
</dbReference>
<dbReference type="SUPFAM" id="SSF49503">
    <property type="entry name" value="Cupredoxins"/>
    <property type="match status" value="1"/>
</dbReference>
<accession>A0A8S1EZI9</accession>
<comment type="subcellular location">
    <subcellularLocation>
        <location evidence="1">Membrane</location>
    </subcellularLocation>
</comment>
<evidence type="ECO:0000256" key="1">
    <source>
        <dbReference type="ARBA" id="ARBA00004370"/>
    </source>
</evidence>
<dbReference type="GO" id="GO:0007411">
    <property type="term" value="P:axon guidance"/>
    <property type="evidence" value="ECO:0007669"/>
    <property type="project" value="TreeGrafter"/>
</dbReference>